<evidence type="ECO:0000259" key="1">
    <source>
        <dbReference type="PROSITE" id="PS50181"/>
    </source>
</evidence>
<evidence type="ECO:0000313" key="2">
    <source>
        <dbReference type="EMBL" id="KAG1780689.1"/>
    </source>
</evidence>
<dbReference type="Proteomes" id="UP000714275">
    <property type="component" value="Unassembled WGS sequence"/>
</dbReference>
<gene>
    <name evidence="2" type="ORF">EV702DRAFT_734182</name>
</gene>
<evidence type="ECO:0000313" key="3">
    <source>
        <dbReference type="Proteomes" id="UP000714275"/>
    </source>
</evidence>
<accession>A0A9P7D600</accession>
<dbReference type="InterPro" id="IPR001810">
    <property type="entry name" value="F-box_dom"/>
</dbReference>
<keyword evidence="3" id="KW-1185">Reference proteome</keyword>
<protein>
    <recommendedName>
        <fullName evidence="1">F-box domain-containing protein</fullName>
    </recommendedName>
</protein>
<proteinExistence type="predicted"/>
<dbReference type="EMBL" id="JABBWD010000008">
    <property type="protein sequence ID" value="KAG1780689.1"/>
    <property type="molecule type" value="Genomic_DNA"/>
</dbReference>
<dbReference type="PROSITE" id="PS50181">
    <property type="entry name" value="FBOX"/>
    <property type="match status" value="1"/>
</dbReference>
<dbReference type="SUPFAM" id="SSF81383">
    <property type="entry name" value="F-box domain"/>
    <property type="match status" value="1"/>
</dbReference>
<dbReference type="AlphaFoldDB" id="A0A9P7D600"/>
<dbReference type="Gene3D" id="1.20.1280.50">
    <property type="match status" value="1"/>
</dbReference>
<comment type="caution">
    <text evidence="2">The sequence shown here is derived from an EMBL/GenBank/DDBJ whole genome shotgun (WGS) entry which is preliminary data.</text>
</comment>
<dbReference type="InterPro" id="IPR036047">
    <property type="entry name" value="F-box-like_dom_sf"/>
</dbReference>
<dbReference type="Pfam" id="PF12937">
    <property type="entry name" value="F-box-like"/>
    <property type="match status" value="1"/>
</dbReference>
<organism evidence="2 3">
    <name type="scientific">Suillus placidus</name>
    <dbReference type="NCBI Taxonomy" id="48579"/>
    <lineage>
        <taxon>Eukaryota</taxon>
        <taxon>Fungi</taxon>
        <taxon>Dikarya</taxon>
        <taxon>Basidiomycota</taxon>
        <taxon>Agaricomycotina</taxon>
        <taxon>Agaricomycetes</taxon>
        <taxon>Agaricomycetidae</taxon>
        <taxon>Boletales</taxon>
        <taxon>Suillineae</taxon>
        <taxon>Suillaceae</taxon>
        <taxon>Suillus</taxon>
    </lineage>
</organism>
<dbReference type="CDD" id="cd09917">
    <property type="entry name" value="F-box_SF"/>
    <property type="match status" value="1"/>
</dbReference>
<sequence>MVSACISDLPLETLEHILLISDPTDVASTAQVCRLFRGLVYPVGDEHFWRALYLAQSFDDPRKAVTYLGNRRTDIKWREELQRIIRARTVVNDVTVYRPDERCQVLRTLLDMVTNVPPLPFLESEPTSRNVLWMQTLLQDGAFLDLESHSHEEEQLRARLHTWFGLTDRDALATKRVVSRAYVYSQRNYQPSNSFGPFMRDGSGAVDWVHMQKLAHVFASALVEREEDEGSAFEICSLSLTFCQAVIPPSLDLNRETDWAGVEGLWRISYCFMDHRELLIYNDPNLPDDEPLDLAIFEDGELQETFSAVDIFFRVINVEQDPDHPTRPKINYIGELDGNFSIVGYVKLTPDDQIRWHFVAGNGDQPVWWYGPRAYIVHRLVTIYSKNRGEAIVMGNIRSQYGVLGAWSTTMHDPQDPIGPFWMQCQHPIED</sequence>
<reference evidence="2" key="1">
    <citation type="journal article" date="2020" name="New Phytol.">
        <title>Comparative genomics reveals dynamic genome evolution in host specialist ectomycorrhizal fungi.</title>
        <authorList>
            <person name="Lofgren L.A."/>
            <person name="Nguyen N.H."/>
            <person name="Vilgalys R."/>
            <person name="Ruytinx J."/>
            <person name="Liao H.L."/>
            <person name="Branco S."/>
            <person name="Kuo A."/>
            <person name="LaButti K."/>
            <person name="Lipzen A."/>
            <person name="Andreopoulos W."/>
            <person name="Pangilinan J."/>
            <person name="Riley R."/>
            <person name="Hundley H."/>
            <person name="Na H."/>
            <person name="Barry K."/>
            <person name="Grigoriev I.V."/>
            <person name="Stajich J.E."/>
            <person name="Kennedy P.G."/>
        </authorList>
    </citation>
    <scope>NUCLEOTIDE SEQUENCE</scope>
    <source>
        <strain evidence="2">DOB743</strain>
    </source>
</reference>
<dbReference type="OrthoDB" id="3226064at2759"/>
<feature type="domain" description="F-box" evidence="1">
    <location>
        <begin position="3"/>
        <end position="52"/>
    </location>
</feature>
<name>A0A9P7D600_9AGAM</name>